<dbReference type="SMART" id="SM00849">
    <property type="entry name" value="Lactamase_B"/>
    <property type="match status" value="1"/>
</dbReference>
<feature type="domain" description="Metallo-beta-lactamase" evidence="3">
    <location>
        <begin position="8"/>
        <end position="188"/>
    </location>
</feature>
<dbReference type="Proteomes" id="UP000052008">
    <property type="component" value="Unassembled WGS sequence"/>
</dbReference>
<organism evidence="4 5">
    <name type="scientific">candidate division TA06 bacterium DG_24</name>
    <dbReference type="NCBI Taxonomy" id="1703770"/>
    <lineage>
        <taxon>Bacteria</taxon>
        <taxon>Bacteria division TA06</taxon>
    </lineage>
</organism>
<dbReference type="PANTHER" id="PTHR43546">
    <property type="entry name" value="UPF0173 METAL-DEPENDENT HYDROLASE MJ1163-RELATED"/>
    <property type="match status" value="1"/>
</dbReference>
<dbReference type="NCBIfam" id="NF001911">
    <property type="entry name" value="PRK00685.1"/>
    <property type="match status" value="1"/>
</dbReference>
<dbReference type="Gene3D" id="3.60.15.10">
    <property type="entry name" value="Ribonuclease Z/Hydroxyacylglutathione hydrolase-like"/>
    <property type="match status" value="1"/>
</dbReference>
<evidence type="ECO:0000256" key="1">
    <source>
        <dbReference type="ARBA" id="ARBA00022801"/>
    </source>
</evidence>
<protein>
    <recommendedName>
        <fullName evidence="2">UPF0173 metal-dependent hydrolase AMJ39_05485</fullName>
    </recommendedName>
</protein>
<evidence type="ECO:0000313" key="5">
    <source>
        <dbReference type="Proteomes" id="UP000052008"/>
    </source>
</evidence>
<name>A0A0S7WSU3_UNCT6</name>
<dbReference type="HAMAP" id="MF_00457">
    <property type="entry name" value="UPF0173"/>
    <property type="match status" value="1"/>
</dbReference>
<comment type="similarity">
    <text evidence="2">Belongs to the UPF0173 family.</text>
</comment>
<dbReference type="PATRIC" id="fig|1703770.3.peg.583"/>
<dbReference type="EMBL" id="LIZS01000026">
    <property type="protein sequence ID" value="KPJ53224.1"/>
    <property type="molecule type" value="Genomic_DNA"/>
</dbReference>
<proteinExistence type="inferred from homology"/>
<evidence type="ECO:0000256" key="2">
    <source>
        <dbReference type="HAMAP-Rule" id="MF_00457"/>
    </source>
</evidence>
<dbReference type="InterPro" id="IPR001279">
    <property type="entry name" value="Metallo-B-lactamas"/>
</dbReference>
<dbReference type="InterPro" id="IPR022877">
    <property type="entry name" value="UPF0173"/>
</dbReference>
<dbReference type="InterPro" id="IPR050114">
    <property type="entry name" value="UPF0173_UPF0282_UlaG_hydrolase"/>
</dbReference>
<evidence type="ECO:0000259" key="3">
    <source>
        <dbReference type="SMART" id="SM00849"/>
    </source>
</evidence>
<dbReference type="GO" id="GO:0016787">
    <property type="term" value="F:hydrolase activity"/>
    <property type="evidence" value="ECO:0007669"/>
    <property type="project" value="UniProtKB-UniRule"/>
</dbReference>
<sequence>MAMLTYHGHAFTALQGGGKQILIDPFITGNPLAKVSPDEVEADYILVTHGHGDHLGDTVAIAARTGALVVSNYEIATYCQNQGANAHPLHLGGGMTLPFGRVKMTVAHHGSSFPDGGYAGNPGGFLIDLEEKHIYHAGDTALFSDMSLIGRGGLDVALLPIGDNFTMGPDDALEAVKLLTPKVVIPMHYGTFEIVEQDPGAFKKMVEAETKTRCVVLEPGGSLEIA</sequence>
<dbReference type="SUPFAM" id="SSF56281">
    <property type="entry name" value="Metallo-hydrolase/oxidoreductase"/>
    <property type="match status" value="1"/>
</dbReference>
<comment type="caution">
    <text evidence="4">The sequence shown here is derived from an EMBL/GenBank/DDBJ whole genome shotgun (WGS) entry which is preliminary data.</text>
</comment>
<accession>A0A0S7WSU3</accession>
<reference evidence="4 5" key="1">
    <citation type="journal article" date="2015" name="Microbiome">
        <title>Genomic resolution of linkages in carbon, nitrogen, and sulfur cycling among widespread estuary sediment bacteria.</title>
        <authorList>
            <person name="Baker B.J."/>
            <person name="Lazar C.S."/>
            <person name="Teske A.P."/>
            <person name="Dick G.J."/>
        </authorList>
    </citation>
    <scope>NUCLEOTIDE SEQUENCE [LARGE SCALE GENOMIC DNA]</scope>
    <source>
        <strain evidence="4">DG_24</strain>
    </source>
</reference>
<dbReference type="AlphaFoldDB" id="A0A0S7WSU3"/>
<gene>
    <name evidence="4" type="ORF">AMJ39_05485</name>
</gene>
<dbReference type="Pfam" id="PF12706">
    <property type="entry name" value="Lactamase_B_2"/>
    <property type="match status" value="1"/>
</dbReference>
<dbReference type="PANTHER" id="PTHR43546:SF3">
    <property type="entry name" value="UPF0173 METAL-DEPENDENT HYDROLASE MJ1163"/>
    <property type="match status" value="1"/>
</dbReference>
<dbReference type="STRING" id="1703770.AMJ39_05485"/>
<evidence type="ECO:0000313" key="4">
    <source>
        <dbReference type="EMBL" id="KPJ53224.1"/>
    </source>
</evidence>
<keyword evidence="1 2" id="KW-0378">Hydrolase</keyword>
<dbReference type="InterPro" id="IPR036866">
    <property type="entry name" value="RibonucZ/Hydroxyglut_hydro"/>
</dbReference>